<feature type="compositionally biased region" description="Basic and acidic residues" evidence="1">
    <location>
        <begin position="1056"/>
        <end position="1070"/>
    </location>
</feature>
<sequence>MSEPTIAHAPSFRGRGRGRGRSQAIRAHVARLAQARKAANGRRGRQKLYDHPKPQAASERLKELKAAYSTVANAIRPALEDLADRSLEVLNKGQADAYRAFKEYEEVKSFLDNRIRDVQSVHNNRLLLDTQLSEFMFRETRKITEESFIRDVEDARERFYDAQLMRLEILDKLHDNELPIDIIDDSWNFHEISDERFRDVKAHVEFRTDLGGRTSYGAKIEVPCAKAVTGRRLARTPTTGNAGSGQVDDEIKPSPKRKADEEADALPIPKRLGAVPRHIGGLLSAVVAPTDEHDDYEAEAAGSPGGESKVPSPTPAEEEDDILEDEENDTPMGDDEDDVTHLRPSERLPPLPNGASEPDAHGVRLINKRRTANFDVYNRILIPALFEFEPHEIGFRDSTNDKSRGATKIKRGRFLGTPNSNTMHFDRSLWQYDATTYEEGELDEELVKKHNLHPKHGLFLRTSTNDEETPKTRASGKNPVIFYTPRGRTFNSSRSIRIARLEDGADIASKRPAVAAALDQFAEQEGVPPAEVLPNEEAYEAFRQEKIKLWLGPRRIVRDETEELEEEELKEDEPLKEMADTERSVREENENSNVTASPHTLGGQARGDDAAMAVVSTENEVQRLAHATAAQAVFRVILDAAASVETDNVESGAAQPLASDNAVPQVSLVSPQALRRAASRPFDPVRDVFMDQLPDDAASNQHRESVSYVPPALEPSTRSSSIPYVDASSLLMMADVALEREYEYPTYQMQQQQLPLPPIPTTGYSPPRGQSSGYEYPPNDTNVYPPPSRGMSMDAPQPYHHQSVTAPPPQQATPPLQPQSLLDPRLFGEVVQQPPALPPPNTAYVPARDARNGRGSSNFYQQQQPPPPPPPPPAGYAHSSLPPAPGPPNDHYNQTQAPPLPSAAYGPLPSRNSSQYYTSPPPPQYYQPSSIMRPYDSRYEPTRGDVESTMLPPPGGNYSRQALPPMVPQQRATGSASPQMYVSTLTYARSGSREYQSQPTSHYHHHHHYEYPGSLENGPSNGEYAESNGSNGSNKFRKLEPAPMIYSTSNEWSACSDRERGLDPRDDFRGRINSSNGHGDGRLLLGGPNGPATDEASSSYTTVPVGPANKEFRTVPYDYEKIKEYVAIEPPPSQGPKTIRGWAHNSLKRGGGGTTTTVSKAMSNTVSAIPPIEAENEWDRNRECDHDYDAT</sequence>
<feature type="compositionally biased region" description="Polar residues" evidence="1">
    <location>
        <begin position="970"/>
        <end position="1001"/>
    </location>
</feature>
<evidence type="ECO:0000313" key="2">
    <source>
        <dbReference type="EMBL" id="CAK7268302.1"/>
    </source>
</evidence>
<feature type="region of interest" description="Disordered" evidence="1">
    <location>
        <begin position="295"/>
        <end position="360"/>
    </location>
</feature>
<evidence type="ECO:0000256" key="1">
    <source>
        <dbReference type="SAM" id="MobiDB-lite"/>
    </source>
</evidence>
<feature type="compositionally biased region" description="Basic and acidic residues" evidence="1">
    <location>
        <begin position="935"/>
        <end position="946"/>
    </location>
</feature>
<feature type="region of interest" description="Disordered" evidence="1">
    <location>
        <begin position="1056"/>
        <end position="1105"/>
    </location>
</feature>
<comment type="caution">
    <text evidence="2">The sequence shown here is derived from an EMBL/GenBank/DDBJ whole genome shotgun (WGS) entry which is preliminary data.</text>
</comment>
<feature type="region of interest" description="Disordered" evidence="1">
    <location>
        <begin position="36"/>
        <end position="56"/>
    </location>
</feature>
<dbReference type="Proteomes" id="UP001642501">
    <property type="component" value="Unassembled WGS sequence"/>
</dbReference>
<feature type="compositionally biased region" description="Pro residues" evidence="1">
    <location>
        <begin position="864"/>
        <end position="874"/>
    </location>
</feature>
<feature type="region of interest" description="Disordered" evidence="1">
    <location>
        <begin position="698"/>
        <end position="720"/>
    </location>
</feature>
<dbReference type="EMBL" id="CAWUOM010000045">
    <property type="protein sequence ID" value="CAK7268302.1"/>
    <property type="molecule type" value="Genomic_DNA"/>
</dbReference>
<feature type="compositionally biased region" description="Basic and acidic residues" evidence="1">
    <location>
        <begin position="47"/>
        <end position="56"/>
    </location>
</feature>
<name>A0ABP0DLX0_9PEZI</name>
<feature type="compositionally biased region" description="Basic and acidic residues" evidence="1">
    <location>
        <begin position="249"/>
        <end position="260"/>
    </location>
</feature>
<feature type="compositionally biased region" description="Basic and acidic residues" evidence="1">
    <location>
        <begin position="572"/>
        <end position="589"/>
    </location>
</feature>
<proteinExistence type="predicted"/>
<accession>A0ABP0DLX0</accession>
<feature type="region of interest" description="Disordered" evidence="1">
    <location>
        <begin position="748"/>
        <end position="1037"/>
    </location>
</feature>
<evidence type="ECO:0000313" key="3">
    <source>
        <dbReference type="Proteomes" id="UP001642501"/>
    </source>
</evidence>
<feature type="region of interest" description="Disordered" evidence="1">
    <location>
        <begin position="1129"/>
        <end position="1191"/>
    </location>
</feature>
<feature type="region of interest" description="Disordered" evidence="1">
    <location>
        <begin position="231"/>
        <end position="269"/>
    </location>
</feature>
<keyword evidence="3" id="KW-1185">Reference proteome</keyword>
<feature type="compositionally biased region" description="Acidic residues" evidence="1">
    <location>
        <begin position="562"/>
        <end position="571"/>
    </location>
</feature>
<feature type="compositionally biased region" description="Pro residues" evidence="1">
    <location>
        <begin position="806"/>
        <end position="817"/>
    </location>
</feature>
<feature type="compositionally biased region" description="Acidic residues" evidence="1">
    <location>
        <begin position="316"/>
        <end position="338"/>
    </location>
</feature>
<reference evidence="2 3" key="1">
    <citation type="submission" date="2024-01" db="EMBL/GenBank/DDBJ databases">
        <authorList>
            <person name="Allen C."/>
            <person name="Tagirdzhanova G."/>
        </authorList>
    </citation>
    <scope>NUCLEOTIDE SEQUENCE [LARGE SCALE GENOMIC DNA]</scope>
    <source>
        <strain evidence="2 3">CBS 573.63</strain>
    </source>
</reference>
<feature type="region of interest" description="Disordered" evidence="1">
    <location>
        <begin position="1"/>
        <end position="21"/>
    </location>
</feature>
<gene>
    <name evidence="2" type="ORF">SEPCBS57363_003022</name>
</gene>
<organism evidence="2 3">
    <name type="scientific">Sporothrix epigloea</name>
    <dbReference type="NCBI Taxonomy" id="1892477"/>
    <lineage>
        <taxon>Eukaryota</taxon>
        <taxon>Fungi</taxon>
        <taxon>Dikarya</taxon>
        <taxon>Ascomycota</taxon>
        <taxon>Pezizomycotina</taxon>
        <taxon>Sordariomycetes</taxon>
        <taxon>Sordariomycetidae</taxon>
        <taxon>Ophiostomatales</taxon>
        <taxon>Ophiostomataceae</taxon>
        <taxon>Sporothrix</taxon>
    </lineage>
</organism>
<feature type="region of interest" description="Disordered" evidence="1">
    <location>
        <begin position="562"/>
        <end position="609"/>
    </location>
</feature>
<feature type="compositionally biased region" description="Polar residues" evidence="1">
    <location>
        <begin position="1155"/>
        <end position="1167"/>
    </location>
</feature>
<protein>
    <submittedName>
        <fullName evidence="2">Uncharacterized protein</fullName>
    </submittedName>
</protein>
<feature type="compositionally biased region" description="Basic and acidic residues" evidence="1">
    <location>
        <begin position="1177"/>
        <end position="1191"/>
    </location>
</feature>